<dbReference type="Proteomes" id="UP000005732">
    <property type="component" value="Unassembled WGS sequence"/>
</dbReference>
<accession>J0CIH0</accession>
<dbReference type="HOGENOM" id="CLU_1371254_0_0_5"/>
<proteinExistence type="predicted"/>
<sequence>MSNFNTPIWELKPKLGLGEIMFGMERDAVNKLTAYGEVAVSRDSAPIPDDEATAFLRSLGFADENISGALGAQATFASSDIITDSRNNGLVLEYERSGLTEILADVNTEHLNYRGVLVFQHDPLAFIMHMATSLGETPVINESEVVFTSNCIYLFEFVVEARTSPSSGHEYAQGNPRDRSIIWRSTPRSAGADLSLYKPMSL</sequence>
<name>J0CIH0_RHILT</name>
<dbReference type="AlphaFoldDB" id="J0CIH0"/>
<dbReference type="OrthoDB" id="7991726at2"/>
<organism evidence="1">
    <name type="scientific">Rhizobium leguminosarum bv. trifolii WSM2297</name>
    <dbReference type="NCBI Taxonomy" id="754762"/>
    <lineage>
        <taxon>Bacteria</taxon>
        <taxon>Pseudomonadati</taxon>
        <taxon>Pseudomonadota</taxon>
        <taxon>Alphaproteobacteria</taxon>
        <taxon>Hyphomicrobiales</taxon>
        <taxon>Rhizobiaceae</taxon>
        <taxon>Rhizobium/Agrobacterium group</taxon>
        <taxon>Rhizobium</taxon>
    </lineage>
</organism>
<dbReference type="EMBL" id="JH719393">
    <property type="protein sequence ID" value="EJC83432.1"/>
    <property type="molecule type" value="Genomic_DNA"/>
</dbReference>
<protein>
    <submittedName>
        <fullName evidence="1">Uncharacterized protein</fullName>
    </submittedName>
</protein>
<evidence type="ECO:0000313" key="2">
    <source>
        <dbReference type="EMBL" id="EJC84976.1"/>
    </source>
</evidence>
<dbReference type="EMBL" id="JH719393">
    <property type="protein sequence ID" value="EJC84976.1"/>
    <property type="molecule type" value="Genomic_DNA"/>
</dbReference>
<evidence type="ECO:0000313" key="1">
    <source>
        <dbReference type="EMBL" id="EJC83432.1"/>
    </source>
</evidence>
<dbReference type="RefSeq" id="WP_003575685.1">
    <property type="nucleotide sequence ID" value="NZ_JH719393.1"/>
</dbReference>
<gene>
    <name evidence="1" type="ORF">Rleg4DRAFT_5195</name>
    <name evidence="2" type="ORF">Rleg4DRAFT_6826</name>
</gene>
<reference evidence="1" key="1">
    <citation type="submission" date="2012-02" db="EMBL/GenBank/DDBJ databases">
        <title>Improved High-Quality Draft Sequence of Rhizobium leguminosarum bv. trifolii WSM2297.</title>
        <authorList>
            <consortium name="US DOE Joint Genome Institute"/>
            <person name="Lucas S."/>
            <person name="Han J."/>
            <person name="Lapidus A."/>
            <person name="Cheng J.-F."/>
            <person name="Goodwin L."/>
            <person name="Pitluck S."/>
            <person name="Peters L."/>
            <person name="Ovchinnikova G."/>
            <person name="Zhang X."/>
            <person name="Detter J.C."/>
            <person name="Han C."/>
            <person name="Tapia R."/>
            <person name="Land M."/>
            <person name="Hauser L."/>
            <person name="Kyrpides N."/>
            <person name="Ivanova N."/>
            <person name="Pagani I."/>
            <person name="Brau L."/>
            <person name="Yates R."/>
            <person name="O'Hara G."/>
            <person name="Rui T."/>
            <person name="Howieson J."/>
            <person name="Reeve W."/>
            <person name="Woyke T."/>
        </authorList>
    </citation>
    <scope>NUCLEOTIDE SEQUENCE [LARGE SCALE GENOMIC DNA]</scope>
    <source>
        <strain evidence="1">WSM2297</strain>
    </source>
</reference>